<evidence type="ECO:0000313" key="3">
    <source>
        <dbReference type="EMBL" id="NDJ16062.1"/>
    </source>
</evidence>
<protein>
    <submittedName>
        <fullName evidence="3">WecB/TagA/CpsF family glycosyltransferase</fullName>
    </submittedName>
</protein>
<name>A0A8J7YWR5_9CYAN</name>
<dbReference type="InterPro" id="IPR004629">
    <property type="entry name" value="WecG_TagA_CpsF"/>
</dbReference>
<dbReference type="AlphaFoldDB" id="A0A8J7YWR5"/>
<dbReference type="GO" id="GO:0016758">
    <property type="term" value="F:hexosyltransferase activity"/>
    <property type="evidence" value="ECO:0007669"/>
    <property type="project" value="TreeGrafter"/>
</dbReference>
<evidence type="ECO:0000256" key="2">
    <source>
        <dbReference type="ARBA" id="ARBA00022679"/>
    </source>
</evidence>
<comment type="caution">
    <text evidence="3">The sequence shown here is derived from an EMBL/GenBank/DDBJ whole genome shotgun (WGS) entry which is preliminary data.</text>
</comment>
<sequence length="291" mass="33579">MRQVHLLNIGVHNIAMIELLEKLRLGGTVFTPNVDHLVKLQHDLEFYKAYQSADYMVCDSKVLMYAARFLRTPIQEKISGSDLFPAFYMRYRSDPSVRIFLLGSAPGIAERARQKINAKSGRNIVVAAHSPSFGFENSEEECKKIVDLINASGATVLAIGVGAPKQELWLMQYQEQMPNVATFLAIGATIDFEAGNVRRAPRWMSEVGLEWLYRVVCEPRRLWKRYLVHDLPFFWLILQQKLNLYRDPWASEPPSFRPQEPQSFMKRLGHQTKRFLKRPYDALCRSFKIVA</sequence>
<reference evidence="3" key="1">
    <citation type="submission" date="2019-12" db="EMBL/GenBank/DDBJ databases">
        <title>High-Quality draft genome sequences of three cyanobacteria isolated from the limestone walls of the Old Cathedral of Coimbra.</title>
        <authorList>
            <person name="Tiago I."/>
            <person name="Soares F."/>
            <person name="Portugal A."/>
        </authorList>
    </citation>
    <scope>NUCLEOTIDE SEQUENCE</scope>
    <source>
        <strain evidence="3">A</strain>
    </source>
</reference>
<dbReference type="RefSeq" id="WP_162421582.1">
    <property type="nucleotide sequence ID" value="NZ_WVIE01000002.1"/>
</dbReference>
<dbReference type="EMBL" id="WVIE01000002">
    <property type="protein sequence ID" value="NDJ16062.1"/>
    <property type="molecule type" value="Genomic_DNA"/>
</dbReference>
<accession>A0A8J7YWR5</accession>
<evidence type="ECO:0000256" key="1">
    <source>
        <dbReference type="ARBA" id="ARBA00022676"/>
    </source>
</evidence>
<dbReference type="Proteomes" id="UP000646053">
    <property type="component" value="Unassembled WGS sequence"/>
</dbReference>
<evidence type="ECO:0000313" key="4">
    <source>
        <dbReference type="Proteomes" id="UP000646053"/>
    </source>
</evidence>
<dbReference type="PANTHER" id="PTHR34136:SF1">
    <property type="entry name" value="UDP-N-ACETYL-D-MANNOSAMINURONIC ACID TRANSFERASE"/>
    <property type="match status" value="1"/>
</dbReference>
<dbReference type="NCBIfam" id="TIGR00696">
    <property type="entry name" value="wecG_tagA_cpsF"/>
    <property type="match status" value="1"/>
</dbReference>
<keyword evidence="2" id="KW-0808">Transferase</keyword>
<keyword evidence="1" id="KW-0328">Glycosyltransferase</keyword>
<dbReference type="CDD" id="cd06533">
    <property type="entry name" value="Glyco_transf_WecG_TagA"/>
    <property type="match status" value="1"/>
</dbReference>
<keyword evidence="4" id="KW-1185">Reference proteome</keyword>
<dbReference type="Pfam" id="PF03808">
    <property type="entry name" value="Glyco_tran_WecG"/>
    <property type="match status" value="1"/>
</dbReference>
<proteinExistence type="predicted"/>
<gene>
    <name evidence="3" type="ORF">GS601_01970</name>
</gene>
<organism evidence="3 4">
    <name type="scientific">Myxacorys almedinensis A</name>
    <dbReference type="NCBI Taxonomy" id="2690445"/>
    <lineage>
        <taxon>Bacteria</taxon>
        <taxon>Bacillati</taxon>
        <taxon>Cyanobacteriota</taxon>
        <taxon>Cyanophyceae</taxon>
        <taxon>Leptolyngbyales</taxon>
        <taxon>Leptolyngbyaceae</taxon>
        <taxon>Myxacorys</taxon>
        <taxon>Myxacorys almedinensis</taxon>
    </lineage>
</organism>
<dbReference type="PANTHER" id="PTHR34136">
    <property type="match status" value="1"/>
</dbReference>